<dbReference type="PRINTS" id="PR00171">
    <property type="entry name" value="SUGRTRNSPORT"/>
</dbReference>
<feature type="transmembrane region" description="Helical" evidence="8">
    <location>
        <begin position="77"/>
        <end position="96"/>
    </location>
</feature>
<dbReference type="InterPro" id="IPR020846">
    <property type="entry name" value="MFS_dom"/>
</dbReference>
<feature type="transmembrane region" description="Helical" evidence="8">
    <location>
        <begin position="46"/>
        <end position="65"/>
    </location>
</feature>
<keyword evidence="6 8" id="KW-0472">Membrane</keyword>
<protein>
    <submittedName>
        <fullName evidence="10">MFS transporter</fullName>
    </submittedName>
</protein>
<dbReference type="PROSITE" id="PS00217">
    <property type="entry name" value="SUGAR_TRANSPORT_2"/>
    <property type="match status" value="1"/>
</dbReference>
<feature type="transmembrane region" description="Helical" evidence="8">
    <location>
        <begin position="310"/>
        <end position="331"/>
    </location>
</feature>
<feature type="transmembrane region" description="Helical" evidence="8">
    <location>
        <begin position="241"/>
        <end position="264"/>
    </location>
</feature>
<evidence type="ECO:0000256" key="5">
    <source>
        <dbReference type="ARBA" id="ARBA00022989"/>
    </source>
</evidence>
<dbReference type="Gene3D" id="1.20.1250.20">
    <property type="entry name" value="MFS general substrate transporter like domains"/>
    <property type="match status" value="1"/>
</dbReference>
<dbReference type="SUPFAM" id="SSF103473">
    <property type="entry name" value="MFS general substrate transporter"/>
    <property type="match status" value="1"/>
</dbReference>
<feature type="transmembrane region" description="Helical" evidence="8">
    <location>
        <begin position="102"/>
        <end position="123"/>
    </location>
</feature>
<dbReference type="InterPro" id="IPR036259">
    <property type="entry name" value="MFS_trans_sf"/>
</dbReference>
<organism evidence="10 11">
    <name type="scientific">Fodinibius salipaludis</name>
    <dbReference type="NCBI Taxonomy" id="2032627"/>
    <lineage>
        <taxon>Bacteria</taxon>
        <taxon>Pseudomonadati</taxon>
        <taxon>Balneolota</taxon>
        <taxon>Balneolia</taxon>
        <taxon>Balneolales</taxon>
        <taxon>Balneolaceae</taxon>
        <taxon>Fodinibius</taxon>
    </lineage>
</organism>
<dbReference type="InterPro" id="IPR005828">
    <property type="entry name" value="MFS_sugar_transport-like"/>
</dbReference>
<keyword evidence="4 8" id="KW-0812">Transmembrane</keyword>
<keyword evidence="11" id="KW-1185">Reference proteome</keyword>
<dbReference type="PANTHER" id="PTHR48020">
    <property type="entry name" value="PROTON MYO-INOSITOL COTRANSPORTER"/>
    <property type="match status" value="1"/>
</dbReference>
<evidence type="ECO:0000256" key="4">
    <source>
        <dbReference type="ARBA" id="ARBA00022692"/>
    </source>
</evidence>
<feature type="transmembrane region" description="Helical" evidence="8">
    <location>
        <begin position="135"/>
        <end position="153"/>
    </location>
</feature>
<evidence type="ECO:0000256" key="1">
    <source>
        <dbReference type="ARBA" id="ARBA00004141"/>
    </source>
</evidence>
<dbReference type="OrthoDB" id="9783823at2"/>
<dbReference type="GO" id="GO:0016020">
    <property type="term" value="C:membrane"/>
    <property type="evidence" value="ECO:0007669"/>
    <property type="project" value="UniProtKB-SubCell"/>
</dbReference>
<feature type="domain" description="Major facilitator superfamily (MFS) profile" evidence="9">
    <location>
        <begin position="10"/>
        <end position="428"/>
    </location>
</feature>
<evidence type="ECO:0000313" key="10">
    <source>
        <dbReference type="EMBL" id="PAU94301.1"/>
    </source>
</evidence>
<feature type="transmembrane region" description="Helical" evidence="8">
    <location>
        <begin position="399"/>
        <end position="421"/>
    </location>
</feature>
<dbReference type="AlphaFoldDB" id="A0A2A2G9N9"/>
<evidence type="ECO:0000313" key="11">
    <source>
        <dbReference type="Proteomes" id="UP000218831"/>
    </source>
</evidence>
<evidence type="ECO:0000256" key="8">
    <source>
        <dbReference type="SAM" id="Phobius"/>
    </source>
</evidence>
<dbReference type="RefSeq" id="WP_095606432.1">
    <property type="nucleotide sequence ID" value="NZ_NSKE01000005.1"/>
</dbReference>
<comment type="subcellular location">
    <subcellularLocation>
        <location evidence="1">Membrane</location>
        <topology evidence="1">Multi-pass membrane protein</topology>
    </subcellularLocation>
</comment>
<feature type="transmembrane region" description="Helical" evidence="8">
    <location>
        <begin position="337"/>
        <end position="361"/>
    </location>
</feature>
<evidence type="ECO:0000259" key="9">
    <source>
        <dbReference type="PROSITE" id="PS50850"/>
    </source>
</evidence>
<feature type="transmembrane region" description="Helical" evidence="8">
    <location>
        <begin position="284"/>
        <end position="303"/>
    </location>
</feature>
<feature type="transmembrane region" description="Helical" evidence="8">
    <location>
        <begin position="373"/>
        <end position="393"/>
    </location>
</feature>
<dbReference type="PROSITE" id="PS50850">
    <property type="entry name" value="MFS"/>
    <property type="match status" value="1"/>
</dbReference>
<evidence type="ECO:0000256" key="7">
    <source>
        <dbReference type="RuleBase" id="RU003346"/>
    </source>
</evidence>
<dbReference type="Proteomes" id="UP000218831">
    <property type="component" value="Unassembled WGS sequence"/>
</dbReference>
<feature type="transmembrane region" description="Helical" evidence="8">
    <location>
        <begin position="165"/>
        <end position="187"/>
    </location>
</feature>
<name>A0A2A2G9N9_9BACT</name>
<dbReference type="Pfam" id="PF00083">
    <property type="entry name" value="Sugar_tr"/>
    <property type="match status" value="1"/>
</dbReference>
<gene>
    <name evidence="10" type="ORF">CK503_08810</name>
</gene>
<dbReference type="GO" id="GO:0022857">
    <property type="term" value="F:transmembrane transporter activity"/>
    <property type="evidence" value="ECO:0007669"/>
    <property type="project" value="InterPro"/>
</dbReference>
<evidence type="ECO:0000256" key="3">
    <source>
        <dbReference type="ARBA" id="ARBA00022448"/>
    </source>
</evidence>
<sequence>MAKPKSIIFSVLAASLAGFLFGFDTIVISGADRPIQELWNTSDLFHGTFIMSMALWGTVVGALLGGIPCDKLGRRTTLFWIGLLYLLSALGSALATDPYFFSFARFIGGLGVGASSVAVPIYISEITPADKRGGLVASYQFNIVFGILVAYISNYLIGLYIDESAWRWMVGVEVVPAAIYSLLVLGIPDSPRWLALKKNDDEGARKILKQLNPTENIEELLSQIKTSVNKASKDVFFSKKFSFPILLAFLIAFFNQVSGINFVLYYAPRIFEQAGLAATEVLGASVPIGIVNLLFTMLGMYLIDKLGRRVLMYYGSFGYIVSLSGVSWGFYSGAEAGVVVFFVSAFIASHAIGQGAVIWTFISEIFPNSVRDYGMSLGSGTHWICAAIITLITPTVLGAFSGGTIFAFFAGMMVLQLLFVWKMMPETKNKTLEELEQELLPDDAKFKVTE</sequence>
<keyword evidence="3 7" id="KW-0813">Transport</keyword>
<dbReference type="PANTHER" id="PTHR48020:SF12">
    <property type="entry name" value="PROTON MYO-INOSITOL COTRANSPORTER"/>
    <property type="match status" value="1"/>
</dbReference>
<accession>A0A2A2G9N9</accession>
<reference evidence="10 11" key="1">
    <citation type="submission" date="2017-08" db="EMBL/GenBank/DDBJ databases">
        <title>Aliifodinibius alkalisoli sp. nov., isolated from saline alkaline soil.</title>
        <authorList>
            <person name="Liu D."/>
            <person name="Zhang G."/>
        </authorList>
    </citation>
    <scope>NUCLEOTIDE SEQUENCE [LARGE SCALE GENOMIC DNA]</scope>
    <source>
        <strain evidence="10 11">WN023</strain>
    </source>
</reference>
<dbReference type="InterPro" id="IPR050814">
    <property type="entry name" value="Myo-inositol_Transporter"/>
</dbReference>
<dbReference type="NCBIfam" id="TIGR00879">
    <property type="entry name" value="SP"/>
    <property type="match status" value="1"/>
</dbReference>
<evidence type="ECO:0000256" key="2">
    <source>
        <dbReference type="ARBA" id="ARBA00010992"/>
    </source>
</evidence>
<proteinExistence type="inferred from homology"/>
<keyword evidence="5 8" id="KW-1133">Transmembrane helix</keyword>
<comment type="caution">
    <text evidence="10">The sequence shown here is derived from an EMBL/GenBank/DDBJ whole genome shotgun (WGS) entry which is preliminary data.</text>
</comment>
<comment type="similarity">
    <text evidence="2 7">Belongs to the major facilitator superfamily. Sugar transporter (TC 2.A.1.1) family.</text>
</comment>
<evidence type="ECO:0000256" key="6">
    <source>
        <dbReference type="ARBA" id="ARBA00023136"/>
    </source>
</evidence>
<dbReference type="EMBL" id="NSKE01000005">
    <property type="protein sequence ID" value="PAU94301.1"/>
    <property type="molecule type" value="Genomic_DNA"/>
</dbReference>
<dbReference type="PROSITE" id="PS00216">
    <property type="entry name" value="SUGAR_TRANSPORT_1"/>
    <property type="match status" value="1"/>
</dbReference>
<dbReference type="InterPro" id="IPR003663">
    <property type="entry name" value="Sugar/inositol_transpt"/>
</dbReference>
<dbReference type="InterPro" id="IPR005829">
    <property type="entry name" value="Sugar_transporter_CS"/>
</dbReference>